<dbReference type="PROSITE" id="PS51450">
    <property type="entry name" value="LRR"/>
    <property type="match status" value="2"/>
</dbReference>
<reference evidence="4" key="1">
    <citation type="submission" date="2021-02" db="EMBL/GenBank/DDBJ databases">
        <authorList>
            <person name="Palmer J.M."/>
        </authorList>
    </citation>
    <scope>NUCLEOTIDE SEQUENCE</scope>
    <source>
        <strain evidence="4">SCRP23</strain>
    </source>
</reference>
<dbReference type="PANTHER" id="PTHR15454">
    <property type="entry name" value="NISCHARIN RELATED"/>
    <property type="match status" value="1"/>
</dbReference>
<organism evidence="4 5">
    <name type="scientific">Phytophthora boehmeriae</name>
    <dbReference type="NCBI Taxonomy" id="109152"/>
    <lineage>
        <taxon>Eukaryota</taxon>
        <taxon>Sar</taxon>
        <taxon>Stramenopiles</taxon>
        <taxon>Oomycota</taxon>
        <taxon>Peronosporomycetes</taxon>
        <taxon>Peronosporales</taxon>
        <taxon>Peronosporaceae</taxon>
        <taxon>Phytophthora</taxon>
    </lineage>
</organism>
<dbReference type="Pfam" id="PF13855">
    <property type="entry name" value="LRR_8"/>
    <property type="match status" value="1"/>
</dbReference>
<proteinExistence type="predicted"/>
<sequence>MPLQTLSRELATQISSEFPLLQSLNLSNNALRDVRHLQSLPRSLTQLDLGGNRLQALPQELGEWLPELRLLRLRGNGLEALRPLSGCKRLQTLDLGQNRLLLVSDLRSLQSLTQLRHLFMDGNPLATDRNYRREVLGMLPQLQTLDGQQVTAAEKFNRSKLVKHLRDGKNSKKYGDSVSPI</sequence>
<dbReference type="InterPro" id="IPR001611">
    <property type="entry name" value="Leu-rich_rpt"/>
</dbReference>
<dbReference type="InterPro" id="IPR003603">
    <property type="entry name" value="U2A'_phosphoprotein32A_C"/>
</dbReference>
<gene>
    <name evidence="4" type="ORF">PHYBOEH_010619</name>
</gene>
<evidence type="ECO:0000256" key="1">
    <source>
        <dbReference type="ARBA" id="ARBA00022614"/>
    </source>
</evidence>
<keyword evidence="5" id="KW-1185">Reference proteome</keyword>
<comment type="caution">
    <text evidence="4">The sequence shown here is derived from an EMBL/GenBank/DDBJ whole genome shotgun (WGS) entry which is preliminary data.</text>
</comment>
<keyword evidence="1" id="KW-0433">Leucine-rich repeat</keyword>
<feature type="domain" description="U2A'/phosphoprotein 32 family A C-terminal" evidence="3">
    <location>
        <begin position="128"/>
        <end position="146"/>
    </location>
</feature>
<dbReference type="OrthoDB" id="1060944at2759"/>
<dbReference type="SMART" id="SM00446">
    <property type="entry name" value="LRRcap"/>
    <property type="match status" value="1"/>
</dbReference>
<dbReference type="PANTHER" id="PTHR15454:SF73">
    <property type="entry name" value="DYNEIN AXONEMAL LIGHT CHAIN 1"/>
    <property type="match status" value="1"/>
</dbReference>
<keyword evidence="2" id="KW-0677">Repeat</keyword>
<name>A0A8T1VLX2_9STRA</name>
<protein>
    <recommendedName>
        <fullName evidence="3">U2A'/phosphoprotein 32 family A C-terminal domain-containing protein</fullName>
    </recommendedName>
</protein>
<dbReference type="InterPro" id="IPR003591">
    <property type="entry name" value="Leu-rich_rpt_typical-subtyp"/>
</dbReference>
<dbReference type="GO" id="GO:0005737">
    <property type="term" value="C:cytoplasm"/>
    <property type="evidence" value="ECO:0007669"/>
    <property type="project" value="TreeGrafter"/>
</dbReference>
<evidence type="ECO:0000313" key="5">
    <source>
        <dbReference type="Proteomes" id="UP000693981"/>
    </source>
</evidence>
<evidence type="ECO:0000313" key="4">
    <source>
        <dbReference type="EMBL" id="KAG7382111.1"/>
    </source>
</evidence>
<evidence type="ECO:0000256" key="2">
    <source>
        <dbReference type="ARBA" id="ARBA00022737"/>
    </source>
</evidence>
<dbReference type="SMART" id="SM00369">
    <property type="entry name" value="LRR_TYP"/>
    <property type="match status" value="4"/>
</dbReference>
<accession>A0A8T1VLX2</accession>
<evidence type="ECO:0000259" key="3">
    <source>
        <dbReference type="SMART" id="SM00446"/>
    </source>
</evidence>
<dbReference type="Proteomes" id="UP000693981">
    <property type="component" value="Unassembled WGS sequence"/>
</dbReference>
<dbReference type="AlphaFoldDB" id="A0A8T1VLX2"/>
<dbReference type="EMBL" id="JAGDFL010000737">
    <property type="protein sequence ID" value="KAG7382111.1"/>
    <property type="molecule type" value="Genomic_DNA"/>
</dbReference>